<dbReference type="EMBL" id="RBNJ01008326">
    <property type="protein sequence ID" value="RUS27470.1"/>
    <property type="molecule type" value="Genomic_DNA"/>
</dbReference>
<proteinExistence type="inferred from homology"/>
<evidence type="ECO:0000256" key="3">
    <source>
        <dbReference type="ARBA" id="ARBA00022840"/>
    </source>
</evidence>
<dbReference type="InterPro" id="IPR036961">
    <property type="entry name" value="Kinesin_motor_dom_sf"/>
</dbReference>
<evidence type="ECO:0000259" key="9">
    <source>
        <dbReference type="PROSITE" id="PS51456"/>
    </source>
</evidence>
<dbReference type="GO" id="GO:0007015">
    <property type="term" value="P:actin filament organization"/>
    <property type="evidence" value="ECO:0007669"/>
    <property type="project" value="TreeGrafter"/>
</dbReference>
<protein>
    <submittedName>
        <fullName evidence="10">Myosin I</fullName>
    </submittedName>
</protein>
<dbReference type="SMART" id="SM00242">
    <property type="entry name" value="MYSc"/>
    <property type="match status" value="1"/>
</dbReference>
<dbReference type="SUPFAM" id="SSF52540">
    <property type="entry name" value="P-loop containing nucleoside triphosphate hydrolases"/>
    <property type="match status" value="1"/>
</dbReference>
<dbReference type="PRINTS" id="PR00193">
    <property type="entry name" value="MYOSINHEAVY"/>
</dbReference>
<dbReference type="GO" id="GO:0016020">
    <property type="term" value="C:membrane"/>
    <property type="evidence" value="ECO:0007669"/>
    <property type="project" value="TreeGrafter"/>
</dbReference>
<comment type="caution">
    <text evidence="8">Lacks conserved residue(s) required for the propagation of feature annotation.</text>
</comment>
<keyword evidence="5 8" id="KW-0518">Myosin</keyword>
<evidence type="ECO:0000256" key="5">
    <source>
        <dbReference type="ARBA" id="ARBA00023123"/>
    </source>
</evidence>
<evidence type="ECO:0000313" key="10">
    <source>
        <dbReference type="EMBL" id="RUS27470.1"/>
    </source>
</evidence>
<dbReference type="InterPro" id="IPR027417">
    <property type="entry name" value="P-loop_NTPase"/>
</dbReference>
<dbReference type="GO" id="GO:0051015">
    <property type="term" value="F:actin filament binding"/>
    <property type="evidence" value="ECO:0007669"/>
    <property type="project" value="TreeGrafter"/>
</dbReference>
<dbReference type="FunFam" id="3.40.850.10:FF:000101">
    <property type="entry name" value="Slow myosin heavy chain 2"/>
    <property type="match status" value="1"/>
</dbReference>
<dbReference type="GO" id="GO:0016459">
    <property type="term" value="C:myosin complex"/>
    <property type="evidence" value="ECO:0007669"/>
    <property type="project" value="UniProtKB-KW"/>
</dbReference>
<dbReference type="GO" id="GO:0005737">
    <property type="term" value="C:cytoplasm"/>
    <property type="evidence" value="ECO:0007669"/>
    <property type="project" value="TreeGrafter"/>
</dbReference>
<dbReference type="GO" id="GO:0000146">
    <property type="term" value="F:microfilament motor activity"/>
    <property type="evidence" value="ECO:0007669"/>
    <property type="project" value="TreeGrafter"/>
</dbReference>
<evidence type="ECO:0000256" key="8">
    <source>
        <dbReference type="PROSITE-ProRule" id="PRU00782"/>
    </source>
</evidence>
<dbReference type="AlphaFoldDB" id="A0A433QCE0"/>
<evidence type="ECO:0000256" key="6">
    <source>
        <dbReference type="ARBA" id="ARBA00023175"/>
    </source>
</evidence>
<keyword evidence="2" id="KW-0547">Nucleotide-binding</keyword>
<accession>A0A433QCE0</accession>
<dbReference type="InterPro" id="IPR001609">
    <property type="entry name" value="Myosin_head_motor_dom-like"/>
</dbReference>
<dbReference type="PROSITE" id="PS51456">
    <property type="entry name" value="MYOSIN_MOTOR"/>
    <property type="match status" value="1"/>
</dbReference>
<keyword evidence="4" id="KW-0175">Coiled coil</keyword>
<dbReference type="GO" id="GO:0005524">
    <property type="term" value="F:ATP binding"/>
    <property type="evidence" value="ECO:0007669"/>
    <property type="project" value="UniProtKB-KW"/>
</dbReference>
<evidence type="ECO:0000256" key="7">
    <source>
        <dbReference type="ARBA" id="ARBA00023203"/>
    </source>
</evidence>
<keyword evidence="3" id="KW-0067">ATP-binding</keyword>
<evidence type="ECO:0000313" key="11">
    <source>
        <dbReference type="Proteomes" id="UP000274822"/>
    </source>
</evidence>
<organism evidence="10 11">
    <name type="scientific">Jimgerdemannia flammicorona</name>
    <dbReference type="NCBI Taxonomy" id="994334"/>
    <lineage>
        <taxon>Eukaryota</taxon>
        <taxon>Fungi</taxon>
        <taxon>Fungi incertae sedis</taxon>
        <taxon>Mucoromycota</taxon>
        <taxon>Mucoromycotina</taxon>
        <taxon>Endogonomycetes</taxon>
        <taxon>Endogonales</taxon>
        <taxon>Endogonaceae</taxon>
        <taxon>Jimgerdemannia</taxon>
    </lineage>
</organism>
<comment type="similarity">
    <text evidence="1 8">Belongs to the TRAFAC class myosin-kinesin ATPase superfamily. Myosin family.</text>
</comment>
<evidence type="ECO:0000256" key="4">
    <source>
        <dbReference type="ARBA" id="ARBA00023054"/>
    </source>
</evidence>
<dbReference type="PANTHER" id="PTHR13140:SF857">
    <property type="entry name" value="MYOSIN-11"/>
    <property type="match status" value="1"/>
</dbReference>
<keyword evidence="7 8" id="KW-0009">Actin-binding</keyword>
<evidence type="ECO:0000256" key="2">
    <source>
        <dbReference type="ARBA" id="ARBA00022741"/>
    </source>
</evidence>
<keyword evidence="6" id="KW-0505">Motor protein</keyword>
<gene>
    <name evidence="10" type="ORF">BC938DRAFT_483217</name>
</gene>
<reference evidence="10 11" key="1">
    <citation type="journal article" date="2018" name="New Phytol.">
        <title>Phylogenomics of Endogonaceae and evolution of mycorrhizas within Mucoromycota.</title>
        <authorList>
            <person name="Chang Y."/>
            <person name="Desiro A."/>
            <person name="Na H."/>
            <person name="Sandor L."/>
            <person name="Lipzen A."/>
            <person name="Clum A."/>
            <person name="Barry K."/>
            <person name="Grigoriev I.V."/>
            <person name="Martin F.M."/>
            <person name="Stajich J.E."/>
            <person name="Smith M.E."/>
            <person name="Bonito G."/>
            <person name="Spatafora J.W."/>
        </authorList>
    </citation>
    <scope>NUCLEOTIDE SEQUENCE [LARGE SCALE GENOMIC DNA]</scope>
    <source>
        <strain evidence="10 11">AD002</strain>
    </source>
</reference>
<evidence type="ECO:0000256" key="1">
    <source>
        <dbReference type="ARBA" id="ARBA00008314"/>
    </source>
</evidence>
<dbReference type="Gene3D" id="3.40.850.10">
    <property type="entry name" value="Kinesin motor domain"/>
    <property type="match status" value="1"/>
</dbReference>
<keyword evidence="11" id="KW-1185">Reference proteome</keyword>
<sequence>MNPPKFDKVDDMANLTFLNEASVIHNLRQRYHSNLIYVTFPLNKVTYSGLFLVAINPYRNLNIYTNAIIQEYRNRKRDDTPPHIYAVTDLAYHDMLQDRENQSILITCAGKTENTKKVIQYLASIASDRKARGELEDQILQANPILEAFGNAQTIRNNNSSRF</sequence>
<dbReference type="Pfam" id="PF00063">
    <property type="entry name" value="Myosin_head"/>
    <property type="match status" value="1"/>
</dbReference>
<name>A0A433QCE0_9FUNG</name>
<feature type="non-terminal residue" evidence="10">
    <location>
        <position position="163"/>
    </location>
</feature>
<feature type="domain" description="Myosin motor" evidence="9">
    <location>
        <begin position="7"/>
        <end position="163"/>
    </location>
</feature>
<dbReference type="Proteomes" id="UP000274822">
    <property type="component" value="Unassembled WGS sequence"/>
</dbReference>
<dbReference type="PANTHER" id="PTHR13140">
    <property type="entry name" value="MYOSIN"/>
    <property type="match status" value="1"/>
</dbReference>
<comment type="caution">
    <text evidence="10">The sequence shown here is derived from an EMBL/GenBank/DDBJ whole genome shotgun (WGS) entry which is preliminary data.</text>
</comment>